<name>A0A3M7RRW3_BRAPC</name>
<keyword evidence="2" id="KW-1185">Reference proteome</keyword>
<dbReference type="EMBL" id="REGN01002766">
    <property type="protein sequence ID" value="RNA26296.1"/>
    <property type="molecule type" value="Genomic_DNA"/>
</dbReference>
<evidence type="ECO:0000313" key="1">
    <source>
        <dbReference type="EMBL" id="RNA26296.1"/>
    </source>
</evidence>
<evidence type="ECO:0000313" key="2">
    <source>
        <dbReference type="Proteomes" id="UP000276133"/>
    </source>
</evidence>
<dbReference type="AlphaFoldDB" id="A0A3M7RRW3"/>
<organism evidence="1 2">
    <name type="scientific">Brachionus plicatilis</name>
    <name type="common">Marine rotifer</name>
    <name type="synonym">Brachionus muelleri</name>
    <dbReference type="NCBI Taxonomy" id="10195"/>
    <lineage>
        <taxon>Eukaryota</taxon>
        <taxon>Metazoa</taxon>
        <taxon>Spiralia</taxon>
        <taxon>Gnathifera</taxon>
        <taxon>Rotifera</taxon>
        <taxon>Eurotatoria</taxon>
        <taxon>Monogononta</taxon>
        <taxon>Pseudotrocha</taxon>
        <taxon>Ploima</taxon>
        <taxon>Brachionidae</taxon>
        <taxon>Brachionus</taxon>
    </lineage>
</organism>
<sequence length="88" mass="10148">MVNKLSNKLNIDGNFLSASINFDIKKYLKLIIRIIINCSRLEALSLMLGTIAPLTKYPQFDSIILTLIKEIIEPHRKSFLSKRKVQFL</sequence>
<proteinExistence type="predicted"/>
<reference evidence="1 2" key="1">
    <citation type="journal article" date="2018" name="Sci. Rep.">
        <title>Genomic signatures of local adaptation to the degree of environmental predictability in rotifers.</title>
        <authorList>
            <person name="Franch-Gras L."/>
            <person name="Hahn C."/>
            <person name="Garcia-Roger E.M."/>
            <person name="Carmona M.J."/>
            <person name="Serra M."/>
            <person name="Gomez A."/>
        </authorList>
    </citation>
    <scope>NUCLEOTIDE SEQUENCE [LARGE SCALE GENOMIC DNA]</scope>
    <source>
        <strain evidence="1">HYR1</strain>
    </source>
</reference>
<dbReference type="Proteomes" id="UP000276133">
    <property type="component" value="Unassembled WGS sequence"/>
</dbReference>
<gene>
    <name evidence="1" type="ORF">BpHYR1_045168</name>
</gene>
<accession>A0A3M7RRW3</accession>
<protein>
    <submittedName>
        <fullName evidence="1">Uncharacterized protein</fullName>
    </submittedName>
</protein>
<comment type="caution">
    <text evidence="1">The sequence shown here is derived from an EMBL/GenBank/DDBJ whole genome shotgun (WGS) entry which is preliminary data.</text>
</comment>